<feature type="non-terminal residue" evidence="2">
    <location>
        <position position="1"/>
    </location>
</feature>
<feature type="domain" description="F-box" evidence="1">
    <location>
        <begin position="246"/>
        <end position="285"/>
    </location>
</feature>
<feature type="domain" description="F-box" evidence="1">
    <location>
        <begin position="316"/>
        <end position="355"/>
    </location>
</feature>
<dbReference type="EMBL" id="JAGKQM010000008">
    <property type="protein sequence ID" value="KAH0915342.1"/>
    <property type="molecule type" value="Genomic_DNA"/>
</dbReference>
<dbReference type="Proteomes" id="UP000824890">
    <property type="component" value="Unassembled WGS sequence"/>
</dbReference>
<dbReference type="CDD" id="cd22152">
    <property type="entry name" value="F-box_AtAFR-like"/>
    <property type="match status" value="2"/>
</dbReference>
<evidence type="ECO:0000313" key="2">
    <source>
        <dbReference type="EMBL" id="KAH0915342.1"/>
    </source>
</evidence>
<feature type="domain" description="F-box" evidence="1">
    <location>
        <begin position="176"/>
        <end position="215"/>
    </location>
</feature>
<dbReference type="InterPro" id="IPR050354">
    <property type="entry name" value="F-box/kelch-repeat_ARATH"/>
</dbReference>
<dbReference type="Pfam" id="PF25210">
    <property type="entry name" value="Kelch_FKB95"/>
    <property type="match status" value="1"/>
</dbReference>
<dbReference type="SMART" id="SM00256">
    <property type="entry name" value="FBOX"/>
    <property type="match status" value="6"/>
</dbReference>
<feature type="domain" description="F-box" evidence="1">
    <location>
        <begin position="106"/>
        <end position="145"/>
    </location>
</feature>
<comment type="caution">
    <text evidence="2">The sequence shown here is derived from an EMBL/GenBank/DDBJ whole genome shotgun (WGS) entry which is preliminary data.</text>
</comment>
<evidence type="ECO:0000313" key="3">
    <source>
        <dbReference type="Proteomes" id="UP000824890"/>
    </source>
</evidence>
<dbReference type="PANTHER" id="PTHR24414">
    <property type="entry name" value="F-BOX/KELCH-REPEAT PROTEIN SKIP4"/>
    <property type="match status" value="1"/>
</dbReference>
<reference evidence="2 3" key="1">
    <citation type="submission" date="2021-05" db="EMBL/GenBank/DDBJ databases">
        <title>Genome Assembly of Synthetic Allotetraploid Brassica napus Reveals Homoeologous Exchanges between Subgenomes.</title>
        <authorList>
            <person name="Davis J.T."/>
        </authorList>
    </citation>
    <scope>NUCLEOTIDE SEQUENCE [LARGE SCALE GENOMIC DNA]</scope>
    <source>
        <strain evidence="3">cv. Da-Ae</strain>
        <tissue evidence="2">Seedling</tissue>
    </source>
</reference>
<name>A0ABQ8CE29_BRANA</name>
<evidence type="ECO:0000259" key="1">
    <source>
        <dbReference type="SMART" id="SM00256"/>
    </source>
</evidence>
<dbReference type="Pfam" id="PF00646">
    <property type="entry name" value="F-box"/>
    <property type="match status" value="6"/>
</dbReference>
<gene>
    <name evidence="2" type="ORF">HID58_029788</name>
</gene>
<organism evidence="2 3">
    <name type="scientific">Brassica napus</name>
    <name type="common">Rape</name>
    <dbReference type="NCBI Taxonomy" id="3708"/>
    <lineage>
        <taxon>Eukaryota</taxon>
        <taxon>Viridiplantae</taxon>
        <taxon>Streptophyta</taxon>
        <taxon>Embryophyta</taxon>
        <taxon>Tracheophyta</taxon>
        <taxon>Spermatophyta</taxon>
        <taxon>Magnoliopsida</taxon>
        <taxon>eudicotyledons</taxon>
        <taxon>Gunneridae</taxon>
        <taxon>Pentapetalae</taxon>
        <taxon>rosids</taxon>
        <taxon>malvids</taxon>
        <taxon>Brassicales</taxon>
        <taxon>Brassicaceae</taxon>
        <taxon>Brassiceae</taxon>
        <taxon>Brassica</taxon>
    </lineage>
</organism>
<sequence length="678" mass="74572">RVPTSNDLAMACVSSSYVLNCLARVPTLACVSLSSLPEDLVLNCLARVPTSYDQTLACFCKNFQSLVLSARVPTSNDLAMACVSSSYVLNCLARVPTLACVSLSSLPEDLVLNCLARVPTSYDQTLACFCKNFQSLVLSARVPTSNDLAMACVSSSYVLNCLARVPTLACVSLSSLPEDLVLNCLARVPTSYDQTLACFCKNFQSLVLSARVPTSNDLAMACVSSSYVLNCLARVPTLACVSLSSLPEDLVLNCLARVPTSYDQTLACFCKNFQSLVLSARVPTSNDLAMACVSSSYVLNCLARVPTLACVSLSSLPEDLVLNCLARVPTSYDQTLACFCKNFQSLVLSGELAQMRNDLAMSCVSSSYVLNCLARVPTLACVSLSSLPEDLVLNCLARVPTSYDQTLACFCKNFQSLVLSGELAQMRSLLAAIKDYPLLCVFYTEFPRPGWTKLHWIYFVGGSDCDAECSSGLVIFDSRSGKLSTGCQFKFNEDEDEINQVEVFDPNTQTWEVGPLGPHGEITYGKGYKWNQFREAVALDGMVYGMSFLAGYHTIYDTKDGTCENLEISHEYTMKISKACVVNSLIYVFYHEFGLMWYDSKEKIWKRVKGLRCDVGRHHVVECNGKLALLWEDSEEKIWCAMIAMDKVGVEIHGRVEWSEFVGYAHRYSYWSCLGLSL</sequence>
<protein>
    <recommendedName>
        <fullName evidence="1">F-box domain-containing protein</fullName>
    </recommendedName>
</protein>
<dbReference type="SUPFAM" id="SSF117281">
    <property type="entry name" value="Kelch motif"/>
    <property type="match status" value="1"/>
</dbReference>
<dbReference type="PANTHER" id="PTHR24414:SF184">
    <property type="entry name" value="GALACTOSE OXIDASE_KELCH REPEAT SUPERFAMILY PROTEIN"/>
    <property type="match status" value="1"/>
</dbReference>
<feature type="domain" description="F-box" evidence="1">
    <location>
        <begin position="387"/>
        <end position="426"/>
    </location>
</feature>
<dbReference type="Gene3D" id="2.120.10.80">
    <property type="entry name" value="Kelch-type beta propeller"/>
    <property type="match status" value="1"/>
</dbReference>
<dbReference type="InterPro" id="IPR001810">
    <property type="entry name" value="F-box_dom"/>
</dbReference>
<dbReference type="InterPro" id="IPR057499">
    <property type="entry name" value="Kelch_FKB95"/>
</dbReference>
<feature type="domain" description="F-box" evidence="1">
    <location>
        <begin position="36"/>
        <end position="75"/>
    </location>
</feature>
<keyword evidence="3" id="KW-1185">Reference proteome</keyword>
<dbReference type="InterPro" id="IPR015915">
    <property type="entry name" value="Kelch-typ_b-propeller"/>
</dbReference>
<proteinExistence type="predicted"/>
<accession>A0ABQ8CE29</accession>